<evidence type="ECO:0000259" key="6">
    <source>
        <dbReference type="SMART" id="SM00849"/>
    </source>
</evidence>
<keyword evidence="4 7" id="KW-0378">Hydrolase</keyword>
<organism evidence="7 8">
    <name type="scientific">Candidatus Carbonibacillus altaicus</name>
    <dbReference type="NCBI Taxonomy" id="2163959"/>
    <lineage>
        <taxon>Bacteria</taxon>
        <taxon>Bacillati</taxon>
        <taxon>Bacillota</taxon>
        <taxon>Bacilli</taxon>
        <taxon>Bacillales</taxon>
        <taxon>Candidatus Carbonibacillus</taxon>
    </lineage>
</organism>
<protein>
    <submittedName>
        <fullName evidence="7">N-acyl homoserine lactone hydrolase</fullName>
    </submittedName>
</protein>
<dbReference type="InterPro" id="IPR001279">
    <property type="entry name" value="Metallo-B-lactamas"/>
</dbReference>
<dbReference type="Proteomes" id="UP000244338">
    <property type="component" value="Unassembled WGS sequence"/>
</dbReference>
<reference evidence="8" key="1">
    <citation type="journal article" date="2018" name="Sci. Rep.">
        <title>Lignite coal burning seam in the remote Altai Mountains harbors a hydrogen-driven thermophilic microbial community.</title>
        <authorList>
            <person name="Kadnikov V.V."/>
            <person name="Mardanov A.V."/>
            <person name="Ivasenko D.A."/>
            <person name="Antsiferov D.V."/>
            <person name="Beletsky A.V."/>
            <person name="Karnachuk O.V."/>
            <person name="Ravin N.V."/>
        </authorList>
    </citation>
    <scope>NUCLEOTIDE SEQUENCE [LARGE SCALE GENOMIC DNA]</scope>
</reference>
<gene>
    <name evidence="7" type="ORF">BSOLF_2730</name>
</gene>
<dbReference type="GO" id="GO:0046872">
    <property type="term" value="F:metal ion binding"/>
    <property type="evidence" value="ECO:0007669"/>
    <property type="project" value="UniProtKB-KW"/>
</dbReference>
<dbReference type="GO" id="GO:0016787">
    <property type="term" value="F:hydrolase activity"/>
    <property type="evidence" value="ECO:0007669"/>
    <property type="project" value="UniProtKB-KW"/>
</dbReference>
<proteinExistence type="inferred from homology"/>
<name>A0A2R6Y2A5_9BACL</name>
<dbReference type="Pfam" id="PF00753">
    <property type="entry name" value="Lactamase_B"/>
    <property type="match status" value="1"/>
</dbReference>
<sequence length="268" mass="30515">MVNEQTNTPIRLYMFQSGILKCKKNNIHMNADPIPYEIPVPWFLITHPKGNVIIDGGNAVEVAHDPFKHWGEIANVYWPVMKPEEGVEAALQQIGISKESVRYVLQSHLHLDHTGAIGRFPSAIHVVQRNEYEYAFTPDWFAAGGYIRNDFDKPGLHWMFLDGKHTDDFDLYGDGTIRIFFTPGHSPGHQSFLITLPSGQKFLLTVDAAYTLEHWNEKSLPGFLASAVDTVRSVRKLHWIAEREEAKEVTGHDPDAWSSFLKAPLYYE</sequence>
<comment type="cofactor">
    <cofactor evidence="1">
        <name>Zn(2+)</name>
        <dbReference type="ChEBI" id="CHEBI:29105"/>
    </cofactor>
</comment>
<dbReference type="Gene3D" id="3.60.15.10">
    <property type="entry name" value="Ribonuclease Z/Hydroxyacylglutathione hydrolase-like"/>
    <property type="match status" value="1"/>
</dbReference>
<evidence type="ECO:0000256" key="2">
    <source>
        <dbReference type="ARBA" id="ARBA00007749"/>
    </source>
</evidence>
<dbReference type="NCBIfam" id="NF045700">
    <property type="entry name" value="AHLLactAttM"/>
    <property type="match status" value="1"/>
</dbReference>
<evidence type="ECO:0000313" key="8">
    <source>
        <dbReference type="Proteomes" id="UP000244338"/>
    </source>
</evidence>
<dbReference type="EMBL" id="PEBX01000020">
    <property type="protein sequence ID" value="PTQ56762.1"/>
    <property type="molecule type" value="Genomic_DNA"/>
</dbReference>
<accession>A0A2R6Y2A5</accession>
<dbReference type="PANTHER" id="PTHR42978">
    <property type="entry name" value="QUORUM-QUENCHING LACTONASE YTNP-RELATED-RELATED"/>
    <property type="match status" value="1"/>
</dbReference>
<dbReference type="InterPro" id="IPR036866">
    <property type="entry name" value="RibonucZ/Hydroxyglut_hydro"/>
</dbReference>
<dbReference type="SUPFAM" id="SSF56281">
    <property type="entry name" value="Metallo-hydrolase/oxidoreductase"/>
    <property type="match status" value="1"/>
</dbReference>
<dbReference type="AlphaFoldDB" id="A0A2R6Y2A5"/>
<keyword evidence="5" id="KW-0862">Zinc</keyword>
<evidence type="ECO:0000256" key="4">
    <source>
        <dbReference type="ARBA" id="ARBA00022801"/>
    </source>
</evidence>
<dbReference type="SMART" id="SM00849">
    <property type="entry name" value="Lactamase_B"/>
    <property type="match status" value="1"/>
</dbReference>
<dbReference type="InterPro" id="IPR051013">
    <property type="entry name" value="MBL_superfamily_lactonases"/>
</dbReference>
<evidence type="ECO:0000256" key="3">
    <source>
        <dbReference type="ARBA" id="ARBA00022723"/>
    </source>
</evidence>
<dbReference type="CDD" id="cd07729">
    <property type="entry name" value="AHL_lactonase_MBL-fold"/>
    <property type="match status" value="1"/>
</dbReference>
<evidence type="ECO:0000256" key="5">
    <source>
        <dbReference type="ARBA" id="ARBA00022833"/>
    </source>
</evidence>
<evidence type="ECO:0000256" key="1">
    <source>
        <dbReference type="ARBA" id="ARBA00001947"/>
    </source>
</evidence>
<keyword evidence="3" id="KW-0479">Metal-binding</keyword>
<dbReference type="InterPro" id="IPR054889">
    <property type="entry name" value="AHLLactAttM"/>
</dbReference>
<comment type="caution">
    <text evidence="7">The sequence shown here is derived from an EMBL/GenBank/DDBJ whole genome shotgun (WGS) entry which is preliminary data.</text>
</comment>
<dbReference type="PANTHER" id="PTHR42978:SF2">
    <property type="entry name" value="102 KBASES UNSTABLE REGION: FROM 1 TO 119443"/>
    <property type="match status" value="1"/>
</dbReference>
<evidence type="ECO:0000313" key="7">
    <source>
        <dbReference type="EMBL" id="PTQ56762.1"/>
    </source>
</evidence>
<feature type="domain" description="Metallo-beta-lactamase" evidence="6">
    <location>
        <begin position="39"/>
        <end position="252"/>
    </location>
</feature>
<comment type="similarity">
    <text evidence="2">Belongs to the metallo-beta-lactamase superfamily.</text>
</comment>